<feature type="domain" description="Alpha-D-phosphohexomutase alpha/beta/alpha" evidence="7">
    <location>
        <begin position="3"/>
        <end position="87"/>
    </location>
</feature>
<feature type="non-terminal residue" evidence="9">
    <location>
        <position position="1"/>
    </location>
</feature>
<dbReference type="PRINTS" id="PR00509">
    <property type="entry name" value="PGMPMM"/>
</dbReference>
<dbReference type="SUPFAM" id="SSF55957">
    <property type="entry name" value="Phosphoglucomutase, C-terminal domain"/>
    <property type="match status" value="1"/>
</dbReference>
<dbReference type="GO" id="GO:0016868">
    <property type="term" value="F:intramolecular phosphotransferase activity"/>
    <property type="evidence" value="ECO:0007669"/>
    <property type="project" value="InterPro"/>
</dbReference>
<organism evidence="9">
    <name type="scientific">marine metagenome</name>
    <dbReference type="NCBI Taxonomy" id="408172"/>
    <lineage>
        <taxon>unclassified sequences</taxon>
        <taxon>metagenomes</taxon>
        <taxon>ecological metagenomes</taxon>
    </lineage>
</organism>
<dbReference type="Gene3D" id="3.30.310.50">
    <property type="entry name" value="Alpha-D-phosphohexomutase, C-terminal domain"/>
    <property type="match status" value="1"/>
</dbReference>
<evidence type="ECO:0000259" key="7">
    <source>
        <dbReference type="Pfam" id="PF02879"/>
    </source>
</evidence>
<gene>
    <name evidence="9" type="ORF">METZ01_LOCUS270337</name>
</gene>
<dbReference type="InterPro" id="IPR005841">
    <property type="entry name" value="Alpha-D-phosphohexomutase_SF"/>
</dbReference>
<evidence type="ECO:0000256" key="4">
    <source>
        <dbReference type="ARBA" id="ARBA00022842"/>
    </source>
</evidence>
<accession>A0A382K1T5</accession>
<dbReference type="CDD" id="cd03089">
    <property type="entry name" value="PMM_PGM"/>
    <property type="match status" value="1"/>
</dbReference>
<dbReference type="EMBL" id="UINC01077396">
    <property type="protein sequence ID" value="SVC17483.1"/>
    <property type="molecule type" value="Genomic_DNA"/>
</dbReference>
<evidence type="ECO:0000259" key="6">
    <source>
        <dbReference type="Pfam" id="PF00408"/>
    </source>
</evidence>
<dbReference type="InterPro" id="IPR005843">
    <property type="entry name" value="A-D-PHexomutase_C"/>
</dbReference>
<dbReference type="GO" id="GO:0005975">
    <property type="term" value="P:carbohydrate metabolic process"/>
    <property type="evidence" value="ECO:0007669"/>
    <property type="project" value="InterPro"/>
</dbReference>
<evidence type="ECO:0000256" key="2">
    <source>
        <dbReference type="ARBA" id="ARBA00022553"/>
    </source>
</evidence>
<protein>
    <recommendedName>
        <fullName evidence="10">Phosphomannomutase</fullName>
    </recommendedName>
</protein>
<dbReference type="InterPro" id="IPR005845">
    <property type="entry name" value="A-D-PHexomutase_a/b/a-II"/>
</dbReference>
<proteinExistence type="predicted"/>
<dbReference type="Pfam" id="PF02880">
    <property type="entry name" value="PGM_PMM_III"/>
    <property type="match status" value="1"/>
</dbReference>
<feature type="domain" description="Alpha-D-phosphohexomutase C-terminal" evidence="6">
    <location>
        <begin position="216"/>
        <end position="280"/>
    </location>
</feature>
<dbReference type="AlphaFoldDB" id="A0A382K1T5"/>
<keyword evidence="3" id="KW-0479">Metal-binding</keyword>
<name>A0A382K1T5_9ZZZZ</name>
<dbReference type="InterPro" id="IPR036900">
    <property type="entry name" value="A-D-PHexomutase_C_sf"/>
</dbReference>
<dbReference type="PANTHER" id="PTHR43771">
    <property type="entry name" value="PHOSPHOMANNOMUTASE"/>
    <property type="match status" value="1"/>
</dbReference>
<evidence type="ECO:0000256" key="1">
    <source>
        <dbReference type="ARBA" id="ARBA00001946"/>
    </source>
</evidence>
<evidence type="ECO:0000256" key="3">
    <source>
        <dbReference type="ARBA" id="ARBA00022723"/>
    </source>
</evidence>
<evidence type="ECO:0000256" key="5">
    <source>
        <dbReference type="ARBA" id="ARBA00023235"/>
    </source>
</evidence>
<sequence>IEKPLKAVIDCGNAAACLIAPEIFKQKNIETTKLYCDVDGTFPNHHPDPTEDSNLINLIKEIKSGDYDFGVAYDGDADRVVAVDEEGRIIRSDILMAIFLPEVIKNQGDAIVYDVKCSQALEDMIHHYDGEPIMWKTGHSLIKDKMKELKVNFAGEMSGHIFFSDDYFGFDDAIYVSLRLAQLLSRTKKKFSELTAEIPVYFSTPEMRLECRDDEEKFKISQEADNYFSANYNCITIDGVRIKFNDGWGLVRASNTQPVIVCRFEAKTMARMEQIKAEILGKLSEFGEIKLENC</sequence>
<reference evidence="9" key="1">
    <citation type="submission" date="2018-05" db="EMBL/GenBank/DDBJ databases">
        <authorList>
            <person name="Lanie J.A."/>
            <person name="Ng W.-L."/>
            <person name="Kazmierczak K.M."/>
            <person name="Andrzejewski T.M."/>
            <person name="Davidsen T.M."/>
            <person name="Wayne K.J."/>
            <person name="Tettelin H."/>
            <person name="Glass J.I."/>
            <person name="Rusch D."/>
            <person name="Podicherti R."/>
            <person name="Tsui H.-C.T."/>
            <person name="Winkler M.E."/>
        </authorList>
    </citation>
    <scope>NUCLEOTIDE SEQUENCE</scope>
</reference>
<keyword evidence="4" id="KW-0460">Magnesium</keyword>
<dbReference type="PANTHER" id="PTHR43771:SF2">
    <property type="entry name" value="PHOSPHOMANNOMUTASE_PHOSPHOGLUCOMUTASE"/>
    <property type="match status" value="1"/>
</dbReference>
<evidence type="ECO:0000313" key="9">
    <source>
        <dbReference type="EMBL" id="SVC17483.1"/>
    </source>
</evidence>
<evidence type="ECO:0000259" key="8">
    <source>
        <dbReference type="Pfam" id="PF02880"/>
    </source>
</evidence>
<comment type="cofactor">
    <cofactor evidence="1">
        <name>Mg(2+)</name>
        <dbReference type="ChEBI" id="CHEBI:18420"/>
    </cofactor>
</comment>
<keyword evidence="5" id="KW-0413">Isomerase</keyword>
<feature type="domain" description="Alpha-D-phosphohexomutase alpha/beta/alpha" evidence="8">
    <location>
        <begin position="92"/>
        <end position="198"/>
    </location>
</feature>
<dbReference type="Gene3D" id="3.40.120.10">
    <property type="entry name" value="Alpha-D-Glucose-1,6-Bisphosphate, subunit A, domain 3"/>
    <property type="match status" value="2"/>
</dbReference>
<dbReference type="InterPro" id="IPR005846">
    <property type="entry name" value="A-D-PHexomutase_a/b/a-III"/>
</dbReference>
<dbReference type="GO" id="GO:0046872">
    <property type="term" value="F:metal ion binding"/>
    <property type="evidence" value="ECO:0007669"/>
    <property type="project" value="UniProtKB-KW"/>
</dbReference>
<evidence type="ECO:0008006" key="10">
    <source>
        <dbReference type="Google" id="ProtNLM"/>
    </source>
</evidence>
<keyword evidence="2" id="KW-0597">Phosphoprotein</keyword>
<dbReference type="Pfam" id="PF00408">
    <property type="entry name" value="PGM_PMM_IV"/>
    <property type="match status" value="1"/>
</dbReference>
<dbReference type="SUPFAM" id="SSF53738">
    <property type="entry name" value="Phosphoglucomutase, first 3 domains"/>
    <property type="match status" value="2"/>
</dbReference>
<dbReference type="Pfam" id="PF02879">
    <property type="entry name" value="PGM_PMM_II"/>
    <property type="match status" value="1"/>
</dbReference>
<dbReference type="InterPro" id="IPR016055">
    <property type="entry name" value="A-D-PHexomutase_a/b/a-I/II/III"/>
</dbReference>